<evidence type="ECO:0000256" key="2">
    <source>
        <dbReference type="ARBA" id="ARBA00023136"/>
    </source>
</evidence>
<feature type="domain" description="POTRA" evidence="5">
    <location>
        <begin position="178"/>
        <end position="254"/>
    </location>
</feature>
<evidence type="ECO:0000313" key="7">
    <source>
        <dbReference type="Proteomes" id="UP000317648"/>
    </source>
</evidence>
<dbReference type="Pfam" id="PF07244">
    <property type="entry name" value="POTRA"/>
    <property type="match status" value="4"/>
</dbReference>
<evidence type="ECO:0000256" key="3">
    <source>
        <dbReference type="SAM" id="MobiDB-lite"/>
    </source>
</evidence>
<reference evidence="6 7" key="1">
    <citation type="submission" date="2019-02" db="EMBL/GenBank/DDBJ databases">
        <title>Deep-cultivation of Planctomycetes and their phenomic and genomic characterization uncovers novel biology.</title>
        <authorList>
            <person name="Wiegand S."/>
            <person name="Jogler M."/>
            <person name="Boedeker C."/>
            <person name="Pinto D."/>
            <person name="Vollmers J."/>
            <person name="Rivas-Marin E."/>
            <person name="Kohn T."/>
            <person name="Peeters S.H."/>
            <person name="Heuer A."/>
            <person name="Rast P."/>
            <person name="Oberbeckmann S."/>
            <person name="Bunk B."/>
            <person name="Jeske O."/>
            <person name="Meyerdierks A."/>
            <person name="Storesund J.E."/>
            <person name="Kallscheuer N."/>
            <person name="Luecker S."/>
            <person name="Lage O.M."/>
            <person name="Pohl T."/>
            <person name="Merkel B.J."/>
            <person name="Hornburger P."/>
            <person name="Mueller R.-W."/>
            <person name="Bruemmer F."/>
            <person name="Labrenz M."/>
            <person name="Spormann A.M."/>
            <person name="Op den Camp H."/>
            <person name="Overmann J."/>
            <person name="Amann R."/>
            <person name="Jetten M.S.M."/>
            <person name="Mascher T."/>
            <person name="Medema M.H."/>
            <person name="Devos D.P."/>
            <person name="Kaster A.-K."/>
            <person name="Ovreas L."/>
            <person name="Rohde M."/>
            <person name="Galperin M.Y."/>
            <person name="Jogler C."/>
        </authorList>
    </citation>
    <scope>NUCLEOTIDE SEQUENCE [LARGE SCALE GENOMIC DNA]</scope>
    <source>
        <strain evidence="6 7">Pla85_3_4</strain>
    </source>
</reference>
<feature type="region of interest" description="Disordered" evidence="3">
    <location>
        <begin position="35"/>
        <end position="98"/>
    </location>
</feature>
<keyword evidence="2" id="KW-0472">Membrane</keyword>
<dbReference type="Proteomes" id="UP000317648">
    <property type="component" value="Chromosome"/>
</dbReference>
<gene>
    <name evidence="6" type="primary">bamA</name>
    <name evidence="6" type="ORF">Pla8534_27990</name>
</gene>
<feature type="domain" description="POTRA" evidence="5">
    <location>
        <begin position="257"/>
        <end position="343"/>
    </location>
</feature>
<dbReference type="PROSITE" id="PS51779">
    <property type="entry name" value="POTRA"/>
    <property type="match status" value="4"/>
</dbReference>
<dbReference type="SUPFAM" id="SSF81995">
    <property type="entry name" value="beta-sandwich domain of Sec23/24"/>
    <property type="match status" value="1"/>
</dbReference>
<dbReference type="RefSeq" id="WP_145053776.1">
    <property type="nucleotide sequence ID" value="NZ_CP036433.1"/>
</dbReference>
<organism evidence="6 7">
    <name type="scientific">Lignipirellula cremea</name>
    <dbReference type="NCBI Taxonomy" id="2528010"/>
    <lineage>
        <taxon>Bacteria</taxon>
        <taxon>Pseudomonadati</taxon>
        <taxon>Planctomycetota</taxon>
        <taxon>Planctomycetia</taxon>
        <taxon>Pirellulales</taxon>
        <taxon>Pirellulaceae</taxon>
        <taxon>Lignipirellula</taxon>
    </lineage>
</organism>
<feature type="signal peptide" evidence="4">
    <location>
        <begin position="1"/>
        <end position="29"/>
    </location>
</feature>
<feature type="domain" description="POTRA" evidence="5">
    <location>
        <begin position="106"/>
        <end position="177"/>
    </location>
</feature>
<sequence precursor="true">MATIYRKILPLACAWTIVLGAPALPNALAQYGPAAAQPAYPPAGSPPGQPARYGLPAPPPGAYPAPYGPGAAPGYQQPAPGYQQPAALPQPGPLPAPAKVEASTGMLIRGVLIRGNQQTTKARIRSVIKSRPGREFDTEILQSDVRAISRMRLFNDVRTYTEVEQGEVIVTFEVVERKVLERIEFIGNRQMTERNLLKESGLKKGDPLDLGAVNEGQQKLLNFYRTKGFPQAEVVIVEGNKPGDQAAVYNISEGPLQRIRWTHFEGNVVASDSRLKTLIASKPGWAWYFFGGRVDETVITSDESKLTAYYRNLGYFKARVGRELLPVGDDGAWVDVVFVIDEGPRYKIRNVTLVGNRKFRSETLQNHLELQSGQEFNMEKMQKDVNQLRDIYGAQGHVYCNVTPDPRFLEEPGQLDLVYSIEEGAQYRVGRVNVHIAGEYPHTRENVIRNRISLQPGDIIDSRQIKESERRLRSAELFRVDAAHGVSPYIKVEPLDEKRAAEALAREQGTTVRGQSPDEDIRYVDLNVHTPPLRDDAADADEIRRLPPIEDESR</sequence>
<keyword evidence="4" id="KW-0732">Signal</keyword>
<proteinExistence type="predicted"/>
<evidence type="ECO:0000256" key="4">
    <source>
        <dbReference type="SAM" id="SignalP"/>
    </source>
</evidence>
<dbReference type="KEGG" id="lcre:Pla8534_27990"/>
<feature type="compositionally biased region" description="Pro residues" evidence="3">
    <location>
        <begin position="56"/>
        <end position="67"/>
    </location>
</feature>
<dbReference type="GO" id="GO:0019867">
    <property type="term" value="C:outer membrane"/>
    <property type="evidence" value="ECO:0007669"/>
    <property type="project" value="InterPro"/>
</dbReference>
<evidence type="ECO:0000259" key="5">
    <source>
        <dbReference type="PROSITE" id="PS51779"/>
    </source>
</evidence>
<keyword evidence="7" id="KW-1185">Reference proteome</keyword>
<feature type="region of interest" description="Disordered" evidence="3">
    <location>
        <begin position="529"/>
        <end position="554"/>
    </location>
</feature>
<evidence type="ECO:0000313" key="6">
    <source>
        <dbReference type="EMBL" id="QDU94990.1"/>
    </source>
</evidence>
<dbReference type="EMBL" id="CP036433">
    <property type="protein sequence ID" value="QDU94990.1"/>
    <property type="molecule type" value="Genomic_DNA"/>
</dbReference>
<protein>
    <submittedName>
        <fullName evidence="6">Outer membrane protein assembly factor BamA</fullName>
    </submittedName>
</protein>
<feature type="compositionally biased region" description="Low complexity" evidence="3">
    <location>
        <begin position="68"/>
        <end position="87"/>
    </location>
</feature>
<name>A0A518DT28_9BACT</name>
<dbReference type="InterPro" id="IPR034746">
    <property type="entry name" value="POTRA"/>
</dbReference>
<dbReference type="Gene3D" id="3.10.20.310">
    <property type="entry name" value="membrane protein fhac"/>
    <property type="match status" value="5"/>
</dbReference>
<feature type="compositionally biased region" description="Basic and acidic residues" evidence="3">
    <location>
        <begin position="532"/>
        <end position="554"/>
    </location>
</feature>
<dbReference type="AlphaFoldDB" id="A0A518DT28"/>
<feature type="compositionally biased region" description="Pro residues" evidence="3">
    <location>
        <begin position="39"/>
        <end position="49"/>
    </location>
</feature>
<dbReference type="InterPro" id="IPR010827">
    <property type="entry name" value="BamA/TamA_POTRA"/>
</dbReference>
<evidence type="ECO:0000256" key="1">
    <source>
        <dbReference type="ARBA" id="ARBA00004370"/>
    </source>
</evidence>
<feature type="domain" description="POTRA" evidence="5">
    <location>
        <begin position="346"/>
        <end position="424"/>
    </location>
</feature>
<comment type="subcellular location">
    <subcellularLocation>
        <location evidence="1">Membrane</location>
    </subcellularLocation>
</comment>
<dbReference type="OrthoDB" id="231360at2"/>
<feature type="chain" id="PRO_5021719649" evidence="4">
    <location>
        <begin position="30"/>
        <end position="554"/>
    </location>
</feature>
<accession>A0A518DT28</accession>